<dbReference type="GO" id="GO:0022627">
    <property type="term" value="C:cytosolic small ribosomal subunit"/>
    <property type="evidence" value="ECO:0007669"/>
    <property type="project" value="TreeGrafter"/>
</dbReference>
<evidence type="ECO:0000256" key="3">
    <source>
        <dbReference type="ARBA" id="ARBA00023274"/>
    </source>
</evidence>
<dbReference type="SUPFAM" id="SSF54211">
    <property type="entry name" value="Ribosomal protein S5 domain 2-like"/>
    <property type="match status" value="1"/>
</dbReference>
<name>A0A1X0QEB0_9MICR</name>
<reference evidence="4 5" key="1">
    <citation type="journal article" date="2017" name="Environ. Microbiol.">
        <title>Decay of the glycolytic pathway and adaptation to intranuclear parasitism within Enterocytozoonidae microsporidia.</title>
        <authorList>
            <person name="Wiredu Boakye D."/>
            <person name="Jaroenlak P."/>
            <person name="Prachumwat A."/>
            <person name="Williams T.A."/>
            <person name="Bateman K.S."/>
            <person name="Itsathitphaisarn O."/>
            <person name="Sritunyalucksana K."/>
            <person name="Paszkiewicz K.H."/>
            <person name="Moore K.A."/>
            <person name="Stentiford G.D."/>
            <person name="Williams B.A."/>
        </authorList>
    </citation>
    <scope>NUCLEOTIDE SEQUENCE [LARGE SCALE GENOMIC DNA]</scope>
    <source>
        <strain evidence="4 5">GB1</strain>
    </source>
</reference>
<dbReference type="VEuPathDB" id="MicrosporidiaDB:A0H76_309"/>
<dbReference type="InterPro" id="IPR014721">
    <property type="entry name" value="Ribsml_uS5_D2-typ_fold_subgr"/>
</dbReference>
<accession>A0A1X0QEB0</accession>
<proteinExistence type="inferred from homology"/>
<comment type="caution">
    <text evidence="4">The sequence shown here is derived from an EMBL/GenBank/DDBJ whole genome shotgun (WGS) entry which is preliminary data.</text>
</comment>
<dbReference type="GO" id="GO:0006412">
    <property type="term" value="P:translation"/>
    <property type="evidence" value="ECO:0007669"/>
    <property type="project" value="InterPro"/>
</dbReference>
<dbReference type="Gene3D" id="3.30.230.10">
    <property type="match status" value="1"/>
</dbReference>
<dbReference type="EMBL" id="LVKB01000001">
    <property type="protein sequence ID" value="ORD98106.1"/>
    <property type="molecule type" value="Genomic_DNA"/>
</dbReference>
<evidence type="ECO:0000313" key="5">
    <source>
        <dbReference type="Proteomes" id="UP000192356"/>
    </source>
</evidence>
<dbReference type="OrthoDB" id="426865at2759"/>
<keyword evidence="3" id="KW-0687">Ribonucleoprotein</keyword>
<dbReference type="PANTHER" id="PTHR21569">
    <property type="entry name" value="RIBOSOMAL PROTEIN S9"/>
    <property type="match status" value="1"/>
</dbReference>
<dbReference type="InterPro" id="IPR000754">
    <property type="entry name" value="Ribosomal_uS9"/>
</dbReference>
<evidence type="ECO:0000256" key="1">
    <source>
        <dbReference type="ARBA" id="ARBA00005251"/>
    </source>
</evidence>
<dbReference type="GO" id="GO:0003723">
    <property type="term" value="F:RNA binding"/>
    <property type="evidence" value="ECO:0007669"/>
    <property type="project" value="TreeGrafter"/>
</dbReference>
<comment type="similarity">
    <text evidence="1">Belongs to the universal ribosomal protein uS9 family.</text>
</comment>
<sequence>MASALITRGSKKTSEANCECINTGNFEVRINKVPLAKVTDNLMKGKFDEIIGLLGNEVVKGLDFNITTSKKEGFTAKIYAARQAFCRAILAYYGSFDEFKKQELKKIFYDFDRTTVVTDMRVKEPKKFGGPGARARYQKSYR</sequence>
<protein>
    <submittedName>
        <fullName evidence="4">RS16</fullName>
    </submittedName>
</protein>
<dbReference type="Proteomes" id="UP000192356">
    <property type="component" value="Unassembled WGS sequence"/>
</dbReference>
<evidence type="ECO:0000313" key="4">
    <source>
        <dbReference type="EMBL" id="ORD98106.1"/>
    </source>
</evidence>
<dbReference type="Pfam" id="PF00380">
    <property type="entry name" value="Ribosomal_S9"/>
    <property type="match status" value="1"/>
</dbReference>
<dbReference type="InterPro" id="IPR020568">
    <property type="entry name" value="Ribosomal_Su5_D2-typ_SF"/>
</dbReference>
<dbReference type="AlphaFoldDB" id="A0A1X0QEB0"/>
<evidence type="ECO:0000256" key="2">
    <source>
        <dbReference type="ARBA" id="ARBA00022980"/>
    </source>
</evidence>
<organism evidence="4 5">
    <name type="scientific">Hepatospora eriocheir</name>
    <dbReference type="NCBI Taxonomy" id="1081669"/>
    <lineage>
        <taxon>Eukaryota</taxon>
        <taxon>Fungi</taxon>
        <taxon>Fungi incertae sedis</taxon>
        <taxon>Microsporidia</taxon>
        <taxon>Hepatosporidae</taxon>
        <taxon>Hepatospora</taxon>
    </lineage>
</organism>
<keyword evidence="2" id="KW-0689">Ribosomal protein</keyword>
<gene>
    <name evidence="4" type="primary">RS16</name>
    <name evidence="4" type="ORF">HERIO_8</name>
</gene>
<dbReference type="GO" id="GO:0000462">
    <property type="term" value="P:maturation of SSU-rRNA from tricistronic rRNA transcript (SSU-rRNA, 5.8S rRNA, LSU-rRNA)"/>
    <property type="evidence" value="ECO:0007669"/>
    <property type="project" value="TreeGrafter"/>
</dbReference>
<dbReference type="VEuPathDB" id="MicrosporidiaDB:HERIO_8"/>
<keyword evidence="5" id="KW-1185">Reference proteome</keyword>
<dbReference type="PANTHER" id="PTHR21569:SF16">
    <property type="entry name" value="RIBOSOMAL PROTEIN S16"/>
    <property type="match status" value="1"/>
</dbReference>
<dbReference type="GO" id="GO:0003735">
    <property type="term" value="F:structural constituent of ribosome"/>
    <property type="evidence" value="ECO:0007669"/>
    <property type="project" value="InterPro"/>
</dbReference>